<dbReference type="InterPro" id="IPR002642">
    <property type="entry name" value="LysoPLipase_cat_dom"/>
</dbReference>
<organism evidence="11 12">
    <name type="scientific">Lipomyces starkeyi NRRL Y-11557</name>
    <dbReference type="NCBI Taxonomy" id="675824"/>
    <lineage>
        <taxon>Eukaryota</taxon>
        <taxon>Fungi</taxon>
        <taxon>Dikarya</taxon>
        <taxon>Ascomycota</taxon>
        <taxon>Saccharomycotina</taxon>
        <taxon>Lipomycetes</taxon>
        <taxon>Lipomycetales</taxon>
        <taxon>Lipomycetaceae</taxon>
        <taxon>Lipomyces</taxon>
    </lineage>
</organism>
<proteinExistence type="inferred from homology"/>
<evidence type="ECO:0000256" key="4">
    <source>
        <dbReference type="ARBA" id="ARBA00022801"/>
    </source>
</evidence>
<protein>
    <recommendedName>
        <fullName evidence="2 9">Lysophospholipase</fullName>
        <ecNumber evidence="2 9">3.1.1.5</ecNumber>
    </recommendedName>
</protein>
<dbReference type="Pfam" id="PF01735">
    <property type="entry name" value="PLA2_B"/>
    <property type="match status" value="1"/>
</dbReference>
<dbReference type="EC" id="3.1.1.5" evidence="2 9"/>
<evidence type="ECO:0000256" key="2">
    <source>
        <dbReference type="ARBA" id="ARBA00013274"/>
    </source>
</evidence>
<evidence type="ECO:0000259" key="10">
    <source>
        <dbReference type="PROSITE" id="PS51210"/>
    </source>
</evidence>
<feature type="domain" description="PLA2c" evidence="10">
    <location>
        <begin position="73"/>
        <end position="612"/>
    </location>
</feature>
<dbReference type="Gene3D" id="3.40.1090.10">
    <property type="entry name" value="Cytosolic phospholipase A2 catalytic domain"/>
    <property type="match status" value="1"/>
</dbReference>
<evidence type="ECO:0000313" key="11">
    <source>
        <dbReference type="EMBL" id="ODQ74378.1"/>
    </source>
</evidence>
<dbReference type="FunFam" id="3.40.1090.10:FF:000010">
    <property type="entry name" value="Lysophospholipase"/>
    <property type="match status" value="1"/>
</dbReference>
<comment type="catalytic activity">
    <reaction evidence="9">
        <text>a 1-acyl-sn-glycero-3-phosphocholine + H2O = sn-glycerol 3-phosphocholine + a fatty acid + H(+)</text>
        <dbReference type="Rhea" id="RHEA:15177"/>
        <dbReference type="ChEBI" id="CHEBI:15377"/>
        <dbReference type="ChEBI" id="CHEBI:15378"/>
        <dbReference type="ChEBI" id="CHEBI:16870"/>
        <dbReference type="ChEBI" id="CHEBI:28868"/>
        <dbReference type="ChEBI" id="CHEBI:58168"/>
        <dbReference type="EC" id="3.1.1.5"/>
    </reaction>
</comment>
<keyword evidence="7" id="KW-0325">Glycoprotein</keyword>
<dbReference type="GO" id="GO:0004623">
    <property type="term" value="F:phospholipase A2 activity"/>
    <property type="evidence" value="ECO:0007669"/>
    <property type="project" value="TreeGrafter"/>
</dbReference>
<dbReference type="OrthoDB" id="4084751at2759"/>
<reference evidence="11 12" key="1">
    <citation type="journal article" date="2016" name="Proc. Natl. Acad. Sci. U.S.A.">
        <title>Comparative genomics of biotechnologically important yeasts.</title>
        <authorList>
            <person name="Riley R."/>
            <person name="Haridas S."/>
            <person name="Wolfe K.H."/>
            <person name="Lopes M.R."/>
            <person name="Hittinger C.T."/>
            <person name="Goeker M."/>
            <person name="Salamov A.A."/>
            <person name="Wisecaver J.H."/>
            <person name="Long T.M."/>
            <person name="Calvey C.H."/>
            <person name="Aerts A.L."/>
            <person name="Barry K.W."/>
            <person name="Choi C."/>
            <person name="Clum A."/>
            <person name="Coughlan A.Y."/>
            <person name="Deshpande S."/>
            <person name="Douglass A.P."/>
            <person name="Hanson S.J."/>
            <person name="Klenk H.-P."/>
            <person name="LaButti K.M."/>
            <person name="Lapidus A."/>
            <person name="Lindquist E.A."/>
            <person name="Lipzen A.M."/>
            <person name="Meier-Kolthoff J.P."/>
            <person name="Ohm R.A."/>
            <person name="Otillar R.P."/>
            <person name="Pangilinan J.L."/>
            <person name="Peng Y."/>
            <person name="Rokas A."/>
            <person name="Rosa C.A."/>
            <person name="Scheuner C."/>
            <person name="Sibirny A.A."/>
            <person name="Slot J.C."/>
            <person name="Stielow J.B."/>
            <person name="Sun H."/>
            <person name="Kurtzman C.P."/>
            <person name="Blackwell M."/>
            <person name="Grigoriev I.V."/>
            <person name="Jeffries T.W."/>
        </authorList>
    </citation>
    <scope>NUCLEOTIDE SEQUENCE [LARGE SCALE GENOMIC DNA]</scope>
    <source>
        <strain evidence="11 12">NRRL Y-11557</strain>
    </source>
</reference>
<keyword evidence="6 8" id="KW-0443">Lipid metabolism</keyword>
<evidence type="ECO:0000256" key="1">
    <source>
        <dbReference type="ARBA" id="ARBA00008780"/>
    </source>
</evidence>
<dbReference type="PANTHER" id="PTHR10728:SF33">
    <property type="entry name" value="LYSOPHOSPHOLIPASE 1-RELATED"/>
    <property type="match status" value="1"/>
</dbReference>
<evidence type="ECO:0000256" key="9">
    <source>
        <dbReference type="RuleBase" id="RU362103"/>
    </source>
</evidence>
<dbReference type="EMBL" id="KV454292">
    <property type="protein sequence ID" value="ODQ74378.1"/>
    <property type="molecule type" value="Genomic_DNA"/>
</dbReference>
<keyword evidence="12" id="KW-1185">Reference proteome</keyword>
<accession>A0A1E3Q9Y4</accession>
<keyword evidence="4 8" id="KW-0378">Hydrolase</keyword>
<evidence type="ECO:0000256" key="3">
    <source>
        <dbReference type="ARBA" id="ARBA00022729"/>
    </source>
</evidence>
<evidence type="ECO:0000256" key="8">
    <source>
        <dbReference type="PROSITE-ProRule" id="PRU00555"/>
    </source>
</evidence>
<dbReference type="PANTHER" id="PTHR10728">
    <property type="entry name" value="CYTOSOLIC PHOSPHOLIPASE A2"/>
    <property type="match status" value="1"/>
</dbReference>
<comment type="similarity">
    <text evidence="1 9">Belongs to the lysophospholipase family.</text>
</comment>
<dbReference type="AlphaFoldDB" id="A0A1E3Q9Y4"/>
<evidence type="ECO:0000256" key="6">
    <source>
        <dbReference type="ARBA" id="ARBA00023098"/>
    </source>
</evidence>
<dbReference type="GO" id="GO:0005783">
    <property type="term" value="C:endoplasmic reticulum"/>
    <property type="evidence" value="ECO:0007669"/>
    <property type="project" value="TreeGrafter"/>
</dbReference>
<dbReference type="GO" id="GO:0005829">
    <property type="term" value="C:cytosol"/>
    <property type="evidence" value="ECO:0007669"/>
    <property type="project" value="TreeGrafter"/>
</dbReference>
<evidence type="ECO:0000313" key="12">
    <source>
        <dbReference type="Proteomes" id="UP000094385"/>
    </source>
</evidence>
<name>A0A1E3Q9Y4_LIPST</name>
<sequence>MQYSRNLPLTALIFTILFIAEYISAESEAIDDRDIDIALAGLAGGISHFEPQHYNVFDKRSSPTGTYTPGNVTCPNVASLVRNATSLAANETQYIENRHAQTSPYLIEYLDRLNLTDFNATDFLVDTNLTIGIAFSGGGYRAMLSGAGFLAAFDDRTPNATDAGHVGGLLQSATYIAGLSGGSWLVTSLAINNFPTIDELQASETVWDISTSILNPGGWQLGATSDYYSQIIQDVKGKQDAGFRVSLTDYWGRGLAFQLFNYTDGGPSVTFSDIRNLSAYQDYSMPFPVVVADGRPYNTNIVSLNSTVYEINPYEIGSWDPSLYAFAVLEYIGTNMTDGHPVDNATCVMGYDNAGFIIGTSSTLFNQFLLQLNSTGIEGILYDAAEAVLENLSSQEKDIALVDPNPFYDVNRDISYMYNESELTLVDGGEDGQNIPLLPLIQPVRQVDVIFAVDNSADTNSNWPAGWSMTATYDRQFSSQGNGTKFPAVPDMNSFVGLNLTARPTWFGCNASNITGENGGTTVPLIVYLANHPWSYYSNTSTFQLSYETSEVEGLITNGYNIATQGNGTVDSEWAKCIGCAIIHRETERRNSTPTAECQACLAKYCWDGTVLGTTATNETEEPGLILVSSSTSDAATMVAVRSVVWGAVCLGVVVAGLL</sequence>
<feature type="signal peptide" evidence="9">
    <location>
        <begin position="1"/>
        <end position="25"/>
    </location>
</feature>
<dbReference type="Proteomes" id="UP000094385">
    <property type="component" value="Unassembled WGS sequence"/>
</dbReference>
<keyword evidence="3 9" id="KW-0732">Signal</keyword>
<evidence type="ECO:0000256" key="5">
    <source>
        <dbReference type="ARBA" id="ARBA00022963"/>
    </source>
</evidence>
<gene>
    <name evidence="11" type="ORF">LIPSTDRAFT_62408</name>
</gene>
<dbReference type="STRING" id="675824.A0A1E3Q9Y4"/>
<evidence type="ECO:0000256" key="7">
    <source>
        <dbReference type="ARBA" id="ARBA00023180"/>
    </source>
</evidence>
<dbReference type="SMART" id="SM00022">
    <property type="entry name" value="PLAc"/>
    <property type="match status" value="1"/>
</dbReference>
<dbReference type="GO" id="GO:0004622">
    <property type="term" value="F:phosphatidylcholine lysophospholipase activity"/>
    <property type="evidence" value="ECO:0007669"/>
    <property type="project" value="UniProtKB-EC"/>
</dbReference>
<feature type="chain" id="PRO_5009027370" description="Lysophospholipase" evidence="9">
    <location>
        <begin position="26"/>
        <end position="659"/>
    </location>
</feature>
<dbReference type="SUPFAM" id="SSF52151">
    <property type="entry name" value="FabD/lysophospholipase-like"/>
    <property type="match status" value="1"/>
</dbReference>
<dbReference type="PROSITE" id="PS51210">
    <property type="entry name" value="PLA2C"/>
    <property type="match status" value="1"/>
</dbReference>
<keyword evidence="5 8" id="KW-0442">Lipid degradation</keyword>
<dbReference type="GO" id="GO:0046475">
    <property type="term" value="P:glycerophospholipid catabolic process"/>
    <property type="evidence" value="ECO:0007669"/>
    <property type="project" value="TreeGrafter"/>
</dbReference>
<dbReference type="InterPro" id="IPR016035">
    <property type="entry name" value="Acyl_Trfase/lysoPLipase"/>
</dbReference>